<reference evidence="12" key="1">
    <citation type="submission" date="2025-08" db="UniProtKB">
        <authorList>
            <consortium name="Ensembl"/>
        </authorList>
    </citation>
    <scope>IDENTIFICATION</scope>
</reference>
<proteinExistence type="predicted"/>
<dbReference type="PANTHER" id="PTHR14254">
    <property type="entry name" value="GENE 33 POLYPEPTIDE"/>
    <property type="match status" value="1"/>
</dbReference>
<feature type="region of interest" description="Disordered" evidence="10">
    <location>
        <begin position="284"/>
        <end position="439"/>
    </location>
</feature>
<evidence type="ECO:0000256" key="5">
    <source>
        <dbReference type="ARBA" id="ARBA00022490"/>
    </source>
</evidence>
<feature type="compositionally biased region" description="Polar residues" evidence="10">
    <location>
        <begin position="430"/>
        <end position="439"/>
    </location>
</feature>
<dbReference type="GO" id="GO:0005634">
    <property type="term" value="C:nucleus"/>
    <property type="evidence" value="ECO:0007669"/>
    <property type="project" value="UniProtKB-SubCell"/>
</dbReference>
<dbReference type="GO" id="GO:0042059">
    <property type="term" value="P:negative regulation of epidermal growth factor receptor signaling pathway"/>
    <property type="evidence" value="ECO:0007669"/>
    <property type="project" value="TreeGrafter"/>
</dbReference>
<keyword evidence="5" id="KW-0963">Cytoplasm</keyword>
<feature type="region of interest" description="Disordered" evidence="10">
    <location>
        <begin position="153"/>
        <end position="173"/>
    </location>
</feature>
<keyword evidence="7" id="KW-0472">Membrane</keyword>
<evidence type="ECO:0000256" key="2">
    <source>
        <dbReference type="ARBA" id="ARBA00004236"/>
    </source>
</evidence>
<keyword evidence="6" id="KW-0597">Phosphoprotein</keyword>
<reference evidence="12" key="2">
    <citation type="submission" date="2025-09" db="UniProtKB">
        <authorList>
            <consortium name="Ensembl"/>
        </authorList>
    </citation>
    <scope>IDENTIFICATION</scope>
</reference>
<dbReference type="Pfam" id="PF09027">
    <property type="entry name" value="GTPase_binding"/>
    <property type="match status" value="1"/>
</dbReference>
<dbReference type="GO" id="GO:0005886">
    <property type="term" value="C:plasma membrane"/>
    <property type="evidence" value="ECO:0007669"/>
    <property type="project" value="UniProtKB-SubCell"/>
</dbReference>
<comment type="subcellular location">
    <subcellularLocation>
        <location evidence="2">Cell membrane</location>
    </subcellularLocation>
    <subcellularLocation>
        <location evidence="3">Cytoplasm</location>
    </subcellularLocation>
    <subcellularLocation>
        <location evidence="9">Endomembrane system</location>
        <topology evidence="9">Peripheral membrane protein</topology>
        <orientation evidence="9">Cytoplasmic side</orientation>
    </subcellularLocation>
    <subcellularLocation>
        <location evidence="1">Nucleus</location>
    </subcellularLocation>
</comment>
<dbReference type="GO" id="GO:0005737">
    <property type="term" value="C:cytoplasm"/>
    <property type="evidence" value="ECO:0007669"/>
    <property type="project" value="UniProtKB-SubCell"/>
</dbReference>
<protein>
    <submittedName>
        <fullName evidence="12">ERBB receptor feedback inhibitor 1</fullName>
    </submittedName>
</protein>
<dbReference type="GeneID" id="112989041"/>
<evidence type="ECO:0000256" key="7">
    <source>
        <dbReference type="ARBA" id="ARBA00023136"/>
    </source>
</evidence>
<dbReference type="OrthoDB" id="9931672at2759"/>
<evidence type="ECO:0000256" key="4">
    <source>
        <dbReference type="ARBA" id="ARBA00022475"/>
    </source>
</evidence>
<evidence type="ECO:0000313" key="13">
    <source>
        <dbReference type="Proteomes" id="UP000694423"/>
    </source>
</evidence>
<dbReference type="PANTHER" id="PTHR14254:SF5">
    <property type="entry name" value="ERBB RECEPTOR FEEDBACK INHIBITOR 1"/>
    <property type="match status" value="1"/>
</dbReference>
<sequence length="530" mass="58938">MFHITQFHNVLFTYKIFCDIFRSEGTFGHLKTFLQSHYLRECKLQEACQDCEFLRLGDITIEQYTMSTAGVAAQEMGVPLKTGFLHTSQGMGSLKTCWGSHSGFENTFFNVDPIAVAYNLNPSAEQHLPSNGHSSDHASMSDHSFAEGCIQVPSQKSSPAPVSPKNEQPVSRYEEHLVPGFSKLSLTMGYVSEETPPHMPIKNGPIQFLSASSNDRSSRPLPPLPISEDLTSDEVDKEVEFLTSSDTDFLLEDYELPPFKSSAPSRRSFRGCGQINYAYFDAPAGPKPEGTNPAQSLNGYISGIYPPPQQLHRRLRRSHSGPAGSLNKPVVRLSGHLNRSSPNSDEDKPEIPPRIPIPPRALKPDYRRWSAEVASSAYSDEDRPPKVPPREPLSRSNSRTPSPKSLPSYLNGIMPPTQSFAPDPKYVSSKALQRQNSEGSANRIPCILPIIENGKKASSTHYYLLPERPPYLDKYEKFFREAEETSSNSEVQSWSGDCTATSTPTKLDSKTRMDIAGHLKRKHMSYVVSP</sequence>
<feature type="region of interest" description="Disordered" evidence="10">
    <location>
        <begin position="209"/>
        <end position="229"/>
    </location>
</feature>
<evidence type="ECO:0000256" key="1">
    <source>
        <dbReference type="ARBA" id="ARBA00004123"/>
    </source>
</evidence>
<feature type="compositionally biased region" description="Pro residues" evidence="10">
    <location>
        <begin position="352"/>
        <end position="361"/>
    </location>
</feature>
<evidence type="ECO:0000256" key="3">
    <source>
        <dbReference type="ARBA" id="ARBA00004496"/>
    </source>
</evidence>
<evidence type="ECO:0000256" key="8">
    <source>
        <dbReference type="ARBA" id="ARBA00023242"/>
    </source>
</evidence>
<dbReference type="AlphaFoldDB" id="A0A8C4JE02"/>
<accession>A0A8C4JE02</accession>
<keyword evidence="8" id="KW-0539">Nucleus</keyword>
<dbReference type="InterPro" id="IPR052112">
    <property type="entry name" value="EGFR_SigReg_Kinase"/>
</dbReference>
<evidence type="ECO:0000313" key="12">
    <source>
        <dbReference type="Ensembl" id="ENSDNVP00000007595.1"/>
    </source>
</evidence>
<keyword evidence="13" id="KW-1185">Reference proteome</keyword>
<feature type="domain" description="Cdc42 binding" evidence="11">
    <location>
        <begin position="72"/>
        <end position="130"/>
    </location>
</feature>
<evidence type="ECO:0000256" key="10">
    <source>
        <dbReference type="SAM" id="MobiDB-lite"/>
    </source>
</evidence>
<evidence type="ECO:0000259" key="11">
    <source>
        <dbReference type="Pfam" id="PF09027"/>
    </source>
</evidence>
<organism evidence="12 13">
    <name type="scientific">Dromaius novaehollandiae</name>
    <name type="common">Emu</name>
    <dbReference type="NCBI Taxonomy" id="8790"/>
    <lineage>
        <taxon>Eukaryota</taxon>
        <taxon>Metazoa</taxon>
        <taxon>Chordata</taxon>
        <taxon>Craniata</taxon>
        <taxon>Vertebrata</taxon>
        <taxon>Euteleostomi</taxon>
        <taxon>Archelosauria</taxon>
        <taxon>Archosauria</taxon>
        <taxon>Dinosauria</taxon>
        <taxon>Saurischia</taxon>
        <taxon>Theropoda</taxon>
        <taxon>Coelurosauria</taxon>
        <taxon>Aves</taxon>
        <taxon>Palaeognathae</taxon>
        <taxon>Casuariiformes</taxon>
        <taxon>Dromaiidae</taxon>
        <taxon>Dromaius</taxon>
    </lineage>
</organism>
<dbReference type="GO" id="GO:0045616">
    <property type="term" value="P:regulation of keratinocyte differentiation"/>
    <property type="evidence" value="ECO:0007669"/>
    <property type="project" value="TreeGrafter"/>
</dbReference>
<dbReference type="Proteomes" id="UP000694423">
    <property type="component" value="Unplaced"/>
</dbReference>
<feature type="compositionally biased region" description="Basic and acidic residues" evidence="10">
    <location>
        <begin position="380"/>
        <end position="393"/>
    </location>
</feature>
<gene>
    <name evidence="12" type="primary">ERRFI1</name>
</gene>
<dbReference type="CTD" id="54206"/>
<name>A0A8C4JE02_DRONO</name>
<dbReference type="RefSeq" id="XP_025965715.1">
    <property type="nucleotide sequence ID" value="XM_026109930.2"/>
</dbReference>
<keyword evidence="4" id="KW-1003">Cell membrane</keyword>
<feature type="compositionally biased region" description="Polar residues" evidence="10">
    <location>
        <begin position="153"/>
        <end position="169"/>
    </location>
</feature>
<evidence type="ECO:0000256" key="6">
    <source>
        <dbReference type="ARBA" id="ARBA00022553"/>
    </source>
</evidence>
<dbReference type="KEGG" id="dne:112989041"/>
<dbReference type="InterPro" id="IPR015116">
    <property type="entry name" value="Cdc42-bd-like"/>
</dbReference>
<feature type="compositionally biased region" description="Polar residues" evidence="10">
    <location>
        <begin position="394"/>
        <end position="405"/>
    </location>
</feature>
<dbReference type="Ensembl" id="ENSDNVT00000009173.1">
    <property type="protein sequence ID" value="ENSDNVP00000007595.1"/>
    <property type="gene ID" value="ENSDNVG00000005392.1"/>
</dbReference>
<dbReference type="GO" id="GO:0012505">
    <property type="term" value="C:endomembrane system"/>
    <property type="evidence" value="ECO:0007669"/>
    <property type="project" value="UniProtKB-SubCell"/>
</dbReference>
<evidence type="ECO:0000256" key="9">
    <source>
        <dbReference type="ARBA" id="ARBA00029433"/>
    </source>
</evidence>